<gene>
    <name evidence="1" type="ORF">PRUPE_3G207700</name>
</gene>
<protein>
    <submittedName>
        <fullName evidence="1">Uncharacterized protein</fullName>
    </submittedName>
</protein>
<evidence type="ECO:0000313" key="1">
    <source>
        <dbReference type="EMBL" id="ONI18295.1"/>
    </source>
</evidence>
<proteinExistence type="predicted"/>
<dbReference type="EMBL" id="CM007653">
    <property type="protein sequence ID" value="ONI18295.1"/>
    <property type="molecule type" value="Genomic_DNA"/>
</dbReference>
<dbReference type="AlphaFoldDB" id="A0A251Q6J6"/>
<dbReference type="Proteomes" id="UP000006882">
    <property type="component" value="Chromosome G3"/>
</dbReference>
<organism evidence="1 2">
    <name type="scientific">Prunus persica</name>
    <name type="common">Peach</name>
    <name type="synonym">Amygdalus persica</name>
    <dbReference type="NCBI Taxonomy" id="3760"/>
    <lineage>
        <taxon>Eukaryota</taxon>
        <taxon>Viridiplantae</taxon>
        <taxon>Streptophyta</taxon>
        <taxon>Embryophyta</taxon>
        <taxon>Tracheophyta</taxon>
        <taxon>Spermatophyta</taxon>
        <taxon>Magnoliopsida</taxon>
        <taxon>eudicotyledons</taxon>
        <taxon>Gunneridae</taxon>
        <taxon>Pentapetalae</taxon>
        <taxon>rosids</taxon>
        <taxon>fabids</taxon>
        <taxon>Rosales</taxon>
        <taxon>Rosaceae</taxon>
        <taxon>Amygdaloideae</taxon>
        <taxon>Amygdaleae</taxon>
        <taxon>Prunus</taxon>
    </lineage>
</organism>
<accession>A0A251Q6J6</accession>
<name>A0A251Q6J6_PRUPE</name>
<reference evidence="1 2" key="1">
    <citation type="journal article" date="2013" name="Nat. Genet.">
        <title>The high-quality draft genome of peach (Prunus persica) identifies unique patterns of genetic diversity, domestication and genome evolution.</title>
        <authorList>
            <consortium name="International Peach Genome Initiative"/>
            <person name="Verde I."/>
            <person name="Abbott A.G."/>
            <person name="Scalabrin S."/>
            <person name="Jung S."/>
            <person name="Shu S."/>
            <person name="Marroni F."/>
            <person name="Zhebentyayeva T."/>
            <person name="Dettori M.T."/>
            <person name="Grimwood J."/>
            <person name="Cattonaro F."/>
            <person name="Zuccolo A."/>
            <person name="Rossini L."/>
            <person name="Jenkins J."/>
            <person name="Vendramin E."/>
            <person name="Meisel L.A."/>
            <person name="Decroocq V."/>
            <person name="Sosinski B."/>
            <person name="Prochnik S."/>
            <person name="Mitros T."/>
            <person name="Policriti A."/>
            <person name="Cipriani G."/>
            <person name="Dondini L."/>
            <person name="Ficklin S."/>
            <person name="Goodstein D.M."/>
            <person name="Xuan P."/>
            <person name="Del Fabbro C."/>
            <person name="Aramini V."/>
            <person name="Copetti D."/>
            <person name="Gonzalez S."/>
            <person name="Horner D.S."/>
            <person name="Falchi R."/>
            <person name="Lucas S."/>
            <person name="Mica E."/>
            <person name="Maldonado J."/>
            <person name="Lazzari B."/>
            <person name="Bielenberg D."/>
            <person name="Pirona R."/>
            <person name="Miculan M."/>
            <person name="Barakat A."/>
            <person name="Testolin R."/>
            <person name="Stella A."/>
            <person name="Tartarini S."/>
            <person name="Tonutti P."/>
            <person name="Arus P."/>
            <person name="Orellana A."/>
            <person name="Wells C."/>
            <person name="Main D."/>
            <person name="Vizzotto G."/>
            <person name="Silva H."/>
            <person name="Salamini F."/>
            <person name="Schmutz J."/>
            <person name="Morgante M."/>
            <person name="Rokhsar D.S."/>
        </authorList>
    </citation>
    <scope>NUCLEOTIDE SEQUENCE [LARGE SCALE GENOMIC DNA]</scope>
    <source>
        <strain evidence="2">cv. Nemared</strain>
    </source>
</reference>
<sequence length="45" mass="5100">MYLSSLTHNHTAASLLSIASLFRLSYHFPSMTEETKPTELFKIAN</sequence>
<keyword evidence="2" id="KW-1185">Reference proteome</keyword>
<dbReference type="Gramene" id="ONI18295">
    <property type="protein sequence ID" value="ONI18295"/>
    <property type="gene ID" value="PRUPE_3G207700"/>
</dbReference>
<evidence type="ECO:0000313" key="2">
    <source>
        <dbReference type="Proteomes" id="UP000006882"/>
    </source>
</evidence>